<dbReference type="RefSeq" id="WP_092264550.1">
    <property type="nucleotide sequence ID" value="NZ_FNZA01000008.1"/>
</dbReference>
<feature type="chain" id="PRO_5011553497" evidence="11">
    <location>
        <begin position="28"/>
        <end position="240"/>
    </location>
</feature>
<dbReference type="InterPro" id="IPR036909">
    <property type="entry name" value="Cyt_c-like_dom_sf"/>
</dbReference>
<feature type="binding site" description="covalent" evidence="8">
    <location>
        <position position="168"/>
    </location>
    <ligand>
        <name>heme c</name>
        <dbReference type="ChEBI" id="CHEBI:61717"/>
        <label>2</label>
    </ligand>
</feature>
<organism evidence="13 14">
    <name type="scientific">Deinococcus reticulitermitis</name>
    <dbReference type="NCBI Taxonomy" id="856736"/>
    <lineage>
        <taxon>Bacteria</taxon>
        <taxon>Thermotogati</taxon>
        <taxon>Deinococcota</taxon>
        <taxon>Deinococci</taxon>
        <taxon>Deinococcales</taxon>
        <taxon>Deinococcaceae</taxon>
        <taxon>Deinococcus</taxon>
    </lineage>
</organism>
<dbReference type="PIRSF" id="PIRSF000005">
    <property type="entry name" value="Cytochrome_c4"/>
    <property type="match status" value="1"/>
</dbReference>
<dbReference type="SUPFAM" id="SSF46626">
    <property type="entry name" value="Cytochrome c"/>
    <property type="match status" value="2"/>
</dbReference>
<comment type="PTM">
    <text evidence="8">Binds 2 heme c groups covalently per subunit.</text>
</comment>
<protein>
    <submittedName>
        <fullName evidence="13">Cytochrome c553</fullName>
    </submittedName>
</protein>
<dbReference type="GO" id="GO:0005506">
    <property type="term" value="F:iron ion binding"/>
    <property type="evidence" value="ECO:0007669"/>
    <property type="project" value="InterPro"/>
</dbReference>
<gene>
    <name evidence="13" type="ORF">SAMN04488058_10892</name>
</gene>
<evidence type="ECO:0000256" key="2">
    <source>
        <dbReference type="ARBA" id="ARBA00022448"/>
    </source>
</evidence>
<feature type="binding site" description="covalent" evidence="8">
    <location>
        <position position="74"/>
    </location>
    <ligand>
        <name>heme c</name>
        <dbReference type="ChEBI" id="CHEBI:61717"/>
        <label>1</label>
    </ligand>
</feature>
<feature type="binding site" description="axial binding residue" evidence="9">
    <location>
        <position position="217"/>
    </location>
    <ligand>
        <name>heme c</name>
        <dbReference type="ChEBI" id="CHEBI:61717"/>
        <label>2</label>
    </ligand>
    <ligandPart>
        <name>Fe</name>
        <dbReference type="ChEBI" id="CHEBI:18248"/>
    </ligandPart>
</feature>
<dbReference type="InterPro" id="IPR024167">
    <property type="entry name" value="Cytochrome_c4-like"/>
</dbReference>
<dbReference type="Proteomes" id="UP000199223">
    <property type="component" value="Unassembled WGS sequence"/>
</dbReference>
<dbReference type="GO" id="GO:0009055">
    <property type="term" value="F:electron transfer activity"/>
    <property type="evidence" value="ECO:0007669"/>
    <property type="project" value="InterPro"/>
</dbReference>
<dbReference type="PROSITE" id="PS51257">
    <property type="entry name" value="PROKAR_LIPOPROTEIN"/>
    <property type="match status" value="1"/>
</dbReference>
<feature type="domain" description="Cytochrome c" evidence="12">
    <location>
        <begin position="59"/>
        <end position="137"/>
    </location>
</feature>
<evidence type="ECO:0000256" key="3">
    <source>
        <dbReference type="ARBA" id="ARBA00022617"/>
    </source>
</evidence>
<feature type="region of interest" description="Disordered" evidence="10">
    <location>
        <begin position="31"/>
        <end position="62"/>
    </location>
</feature>
<dbReference type="PANTHER" id="PTHR33751">
    <property type="entry name" value="CBB3-TYPE CYTOCHROME C OXIDASE SUBUNIT FIXP"/>
    <property type="match status" value="1"/>
</dbReference>
<keyword evidence="11" id="KW-0732">Signal</keyword>
<reference evidence="14" key="1">
    <citation type="submission" date="2016-10" db="EMBL/GenBank/DDBJ databases">
        <authorList>
            <person name="Varghese N."/>
            <person name="Submissions S."/>
        </authorList>
    </citation>
    <scope>NUCLEOTIDE SEQUENCE [LARGE SCALE GENOMIC DNA]</scope>
    <source>
        <strain evidence="14">CGMCC 1.10218</strain>
    </source>
</reference>
<evidence type="ECO:0000256" key="1">
    <source>
        <dbReference type="ARBA" id="ARBA00004418"/>
    </source>
</evidence>
<dbReference type="InterPro" id="IPR050597">
    <property type="entry name" value="Cytochrome_c_Oxidase_Subunit"/>
</dbReference>
<keyword evidence="2" id="KW-0813">Transport</keyword>
<sequence length="240" mass="24714">MLRSARLIALPLTALLLGACVPATGQAMGQPMAQAPATQTSAATPPPAGNPLALRHGPPDAARGQRLSAECSACHGPGGVSSDESIPGLAGQIVPYTQLQLAAFRAKLRPSEVMQRVAAKLTDQDIADLSAYFVTQAPGPAWKVDAGARARGMKLFTAGDAGRNVIACAICHGDGGRGVSDHGIASVTNLSPKYGVEVLKEFRNTPSFGGLIHPEAMRIAVKPLTDADLTDVAAYLASMK</sequence>
<feature type="binding site" description="axial binding residue" evidence="9">
    <location>
        <position position="114"/>
    </location>
    <ligand>
        <name>heme c</name>
        <dbReference type="ChEBI" id="CHEBI:61717"/>
        <label>1</label>
    </ligand>
    <ligandPart>
        <name>Fe</name>
        <dbReference type="ChEBI" id="CHEBI:18248"/>
    </ligandPart>
</feature>
<feature type="binding site" description="axial binding residue" evidence="9">
    <location>
        <position position="75"/>
    </location>
    <ligand>
        <name>heme c</name>
        <dbReference type="ChEBI" id="CHEBI:61717"/>
        <label>1</label>
    </ligand>
    <ligandPart>
        <name>Fe</name>
        <dbReference type="ChEBI" id="CHEBI:18248"/>
    </ligandPart>
</feature>
<dbReference type="AlphaFoldDB" id="A0A1H6Z1A1"/>
<keyword evidence="3 8" id="KW-0349">Heme</keyword>
<evidence type="ECO:0000313" key="13">
    <source>
        <dbReference type="EMBL" id="SEJ45157.1"/>
    </source>
</evidence>
<feature type="binding site" description="covalent" evidence="8">
    <location>
        <position position="171"/>
    </location>
    <ligand>
        <name>heme c</name>
        <dbReference type="ChEBI" id="CHEBI:61717"/>
        <label>2</label>
    </ligand>
</feature>
<dbReference type="PROSITE" id="PS51007">
    <property type="entry name" value="CYTC"/>
    <property type="match status" value="2"/>
</dbReference>
<evidence type="ECO:0000256" key="10">
    <source>
        <dbReference type="SAM" id="MobiDB-lite"/>
    </source>
</evidence>
<keyword evidence="5" id="KW-0574">Periplasm</keyword>
<feature type="binding site" description="covalent" evidence="8">
    <location>
        <position position="71"/>
    </location>
    <ligand>
        <name>heme c</name>
        <dbReference type="ChEBI" id="CHEBI:61717"/>
        <label>1</label>
    </ligand>
</feature>
<comment type="subcellular location">
    <subcellularLocation>
        <location evidence="1">Periplasm</location>
    </subcellularLocation>
</comment>
<dbReference type="PANTHER" id="PTHR33751:SF9">
    <property type="entry name" value="CYTOCHROME C4"/>
    <property type="match status" value="1"/>
</dbReference>
<dbReference type="Gene3D" id="1.10.760.10">
    <property type="entry name" value="Cytochrome c-like domain"/>
    <property type="match status" value="2"/>
</dbReference>
<proteinExistence type="predicted"/>
<evidence type="ECO:0000256" key="5">
    <source>
        <dbReference type="ARBA" id="ARBA00022764"/>
    </source>
</evidence>
<evidence type="ECO:0000256" key="11">
    <source>
        <dbReference type="SAM" id="SignalP"/>
    </source>
</evidence>
<accession>A0A1H6Z1A1</accession>
<dbReference type="Pfam" id="PF00034">
    <property type="entry name" value="Cytochrom_C"/>
    <property type="match status" value="2"/>
</dbReference>
<dbReference type="STRING" id="856736.SAMN04488058_10892"/>
<dbReference type="EMBL" id="FNZA01000008">
    <property type="protein sequence ID" value="SEJ45157.1"/>
    <property type="molecule type" value="Genomic_DNA"/>
</dbReference>
<dbReference type="GO" id="GO:0020037">
    <property type="term" value="F:heme binding"/>
    <property type="evidence" value="ECO:0007669"/>
    <property type="project" value="InterPro"/>
</dbReference>
<name>A0A1H6Z1A1_9DEIO</name>
<evidence type="ECO:0000256" key="7">
    <source>
        <dbReference type="ARBA" id="ARBA00023004"/>
    </source>
</evidence>
<keyword evidence="4 9" id="KW-0479">Metal-binding</keyword>
<feature type="compositionally biased region" description="Low complexity" evidence="10">
    <location>
        <begin position="31"/>
        <end position="43"/>
    </location>
</feature>
<evidence type="ECO:0000256" key="9">
    <source>
        <dbReference type="PIRSR" id="PIRSR000005-2"/>
    </source>
</evidence>
<dbReference type="GO" id="GO:0042597">
    <property type="term" value="C:periplasmic space"/>
    <property type="evidence" value="ECO:0007669"/>
    <property type="project" value="UniProtKB-SubCell"/>
</dbReference>
<keyword evidence="6" id="KW-0249">Electron transport</keyword>
<feature type="signal peptide" evidence="11">
    <location>
        <begin position="1"/>
        <end position="27"/>
    </location>
</feature>
<evidence type="ECO:0000313" key="14">
    <source>
        <dbReference type="Proteomes" id="UP000199223"/>
    </source>
</evidence>
<feature type="binding site" description="axial binding residue" evidence="9">
    <location>
        <position position="172"/>
    </location>
    <ligand>
        <name>heme c</name>
        <dbReference type="ChEBI" id="CHEBI:61717"/>
        <label>2</label>
    </ligand>
    <ligandPart>
        <name>Fe</name>
        <dbReference type="ChEBI" id="CHEBI:18248"/>
    </ligandPart>
</feature>
<evidence type="ECO:0000259" key="12">
    <source>
        <dbReference type="PROSITE" id="PS51007"/>
    </source>
</evidence>
<dbReference type="InterPro" id="IPR009056">
    <property type="entry name" value="Cyt_c-like_dom"/>
</dbReference>
<keyword evidence="14" id="KW-1185">Reference proteome</keyword>
<evidence type="ECO:0000256" key="6">
    <source>
        <dbReference type="ARBA" id="ARBA00022982"/>
    </source>
</evidence>
<evidence type="ECO:0000256" key="8">
    <source>
        <dbReference type="PIRSR" id="PIRSR000005-1"/>
    </source>
</evidence>
<keyword evidence="7 9" id="KW-0408">Iron</keyword>
<evidence type="ECO:0000256" key="4">
    <source>
        <dbReference type="ARBA" id="ARBA00022723"/>
    </source>
</evidence>
<feature type="domain" description="Cytochrome c" evidence="12">
    <location>
        <begin position="147"/>
        <end position="240"/>
    </location>
</feature>
<dbReference type="OrthoDB" id="9773456at2"/>